<reference evidence="2" key="1">
    <citation type="submission" date="2023-01" db="EMBL/GenBank/DDBJ databases">
        <title>Draft genome sequence of Nocardiopsis sp. LSu2-4 isolated from halophytes.</title>
        <authorList>
            <person name="Duangmal K."/>
            <person name="Chantavorakit T."/>
        </authorList>
    </citation>
    <scope>NUCLEOTIDE SEQUENCE</scope>
    <source>
        <strain evidence="2">LSu2-4</strain>
    </source>
</reference>
<dbReference type="InterPro" id="IPR004401">
    <property type="entry name" value="YbaB/EbfC"/>
</dbReference>
<feature type="compositionally biased region" description="Low complexity" evidence="1">
    <location>
        <begin position="14"/>
        <end position="28"/>
    </location>
</feature>
<comment type="caution">
    <text evidence="2">The sequence shown here is derived from an EMBL/GenBank/DDBJ whole genome shotgun (WGS) entry which is preliminary data.</text>
</comment>
<gene>
    <name evidence="2" type="ORF">O4U47_15455</name>
</gene>
<evidence type="ECO:0000256" key="1">
    <source>
        <dbReference type="SAM" id="MobiDB-lite"/>
    </source>
</evidence>
<evidence type="ECO:0000313" key="2">
    <source>
        <dbReference type="EMBL" id="MDA2805913.1"/>
    </source>
</evidence>
<feature type="region of interest" description="Disordered" evidence="1">
    <location>
        <begin position="1"/>
        <end position="29"/>
    </location>
</feature>
<organism evidence="2 3">
    <name type="scientific">Nocardiopsis suaedae</name>
    <dbReference type="NCBI Taxonomy" id="3018444"/>
    <lineage>
        <taxon>Bacteria</taxon>
        <taxon>Bacillati</taxon>
        <taxon>Actinomycetota</taxon>
        <taxon>Actinomycetes</taxon>
        <taxon>Streptosporangiales</taxon>
        <taxon>Nocardiopsidaceae</taxon>
        <taxon>Nocardiopsis</taxon>
    </lineage>
</organism>
<dbReference type="RefSeq" id="WP_270678625.1">
    <property type="nucleotide sequence ID" value="NZ_JAQFWP010000027.1"/>
</dbReference>
<keyword evidence="3" id="KW-1185">Reference proteome</keyword>
<evidence type="ECO:0000313" key="3">
    <source>
        <dbReference type="Proteomes" id="UP001165685"/>
    </source>
</evidence>
<dbReference type="InterPro" id="IPR036894">
    <property type="entry name" value="YbaB-like_sf"/>
</dbReference>
<dbReference type="Proteomes" id="UP001165685">
    <property type="component" value="Unassembled WGS sequence"/>
</dbReference>
<dbReference type="EMBL" id="JAQFWP010000027">
    <property type="protein sequence ID" value="MDA2805913.1"/>
    <property type="molecule type" value="Genomic_DNA"/>
</dbReference>
<sequence>MARDLERLRQTQRSLSEASASLESADAEAVSRDRMVSARVNARGEVAELRFHTSKYRTMAPAELSAAVLDVIGRAREEMEHRVSEAFADLAPGSSEARAEVVDGGDPARLLAELGLRSRAPEES</sequence>
<name>A0ABT4TMJ4_9ACTN</name>
<accession>A0ABT4TMJ4</accession>
<proteinExistence type="predicted"/>
<protein>
    <submittedName>
        <fullName evidence="2">YbaB/EbfC family nucleoid-associated protein</fullName>
    </submittedName>
</protein>
<dbReference type="Pfam" id="PF02575">
    <property type="entry name" value="YbaB_DNA_bd"/>
    <property type="match status" value="1"/>
</dbReference>
<dbReference type="SUPFAM" id="SSF82607">
    <property type="entry name" value="YbaB-like"/>
    <property type="match status" value="1"/>
</dbReference>
<dbReference type="Gene3D" id="3.30.1310.10">
    <property type="entry name" value="Nucleoid-associated protein YbaB-like domain"/>
    <property type="match status" value="1"/>
</dbReference>